<sequence>MKKIIDISNEVVYIGNEDGSFQEVRLTDCNFTPNAGDCVNVFTNGSKVIVTKIESAKPVESIDDKIHINIVNENKNEDNSAPIHRGRVVNKVVYCLLAFFFGWFGAHKFYSGQAGAGFVYLIFCWTCIPALIAFFEFLFALFKSSDAEGNIVI</sequence>
<dbReference type="RefSeq" id="WP_005882177.1">
    <property type="nucleotide sequence ID" value="NZ_CP019430.1"/>
</dbReference>
<dbReference type="OrthoDB" id="9816361at2"/>
<proteinExistence type="predicted"/>
<evidence type="ECO:0000256" key="2">
    <source>
        <dbReference type="ARBA" id="ARBA00022692"/>
    </source>
</evidence>
<reference evidence="7 8" key="1">
    <citation type="submission" date="2009-02" db="EMBL/GenBank/DDBJ databases">
        <title>The Genome Sequence of Oxalobacter formigenes OXCC13.</title>
        <authorList>
            <consortium name="The Broad Institute Genome Sequencing Platform"/>
            <person name="Ward D."/>
            <person name="Young S.K."/>
            <person name="Kodira C.D."/>
            <person name="Zeng Q."/>
            <person name="Koehrsen M."/>
            <person name="Alvarado L."/>
            <person name="Berlin A."/>
            <person name="Borenstein D."/>
            <person name="Chen Z."/>
            <person name="Engels R."/>
            <person name="Freedman E."/>
            <person name="Gellesch M."/>
            <person name="Goldberg J."/>
            <person name="Griggs A."/>
            <person name="Gujja S."/>
            <person name="Heiman D."/>
            <person name="Hepburn T."/>
            <person name="Howarth C."/>
            <person name="Jen D."/>
            <person name="Larson L."/>
            <person name="Lewis B."/>
            <person name="Mehta T."/>
            <person name="Park D."/>
            <person name="Pearson M."/>
            <person name="Roberts A."/>
            <person name="Saif S."/>
            <person name="Shea T."/>
            <person name="Shenoy N."/>
            <person name="Sisk P."/>
            <person name="Stolte C."/>
            <person name="Sykes S."/>
            <person name="Walk T."/>
            <person name="White J."/>
            <person name="Yandava C."/>
            <person name="Allison M.J."/>
            <person name="Lander E."/>
            <person name="Nusbaum C."/>
            <person name="Galagan J."/>
            <person name="Birren B."/>
        </authorList>
    </citation>
    <scope>NUCLEOTIDE SEQUENCE [LARGE SCALE GENOMIC DNA]</scope>
    <source>
        <strain evidence="7 8">OXCC13</strain>
    </source>
</reference>
<feature type="transmembrane region" description="Helical" evidence="5">
    <location>
        <begin position="88"/>
        <end position="106"/>
    </location>
</feature>
<dbReference type="GO" id="GO:0016020">
    <property type="term" value="C:membrane"/>
    <property type="evidence" value="ECO:0007669"/>
    <property type="project" value="UniProtKB-SubCell"/>
</dbReference>
<keyword evidence="2 5" id="KW-0812">Transmembrane</keyword>
<dbReference type="GeneID" id="77134226"/>
<evidence type="ECO:0000313" key="8">
    <source>
        <dbReference type="Proteomes" id="UP000005089"/>
    </source>
</evidence>
<evidence type="ECO:0000256" key="4">
    <source>
        <dbReference type="ARBA" id="ARBA00023136"/>
    </source>
</evidence>
<dbReference type="Proteomes" id="UP000005089">
    <property type="component" value="Unassembled WGS sequence"/>
</dbReference>
<evidence type="ECO:0000256" key="5">
    <source>
        <dbReference type="SAM" id="Phobius"/>
    </source>
</evidence>
<dbReference type="Pfam" id="PF05154">
    <property type="entry name" value="TM2"/>
    <property type="match status" value="1"/>
</dbReference>
<evidence type="ECO:0000259" key="6">
    <source>
        <dbReference type="Pfam" id="PF05154"/>
    </source>
</evidence>
<dbReference type="HOGENOM" id="CLU_1703244_0_0_4"/>
<feature type="transmembrane region" description="Helical" evidence="5">
    <location>
        <begin position="118"/>
        <end position="142"/>
    </location>
</feature>
<feature type="domain" description="TM2" evidence="6">
    <location>
        <begin position="89"/>
        <end position="137"/>
    </location>
</feature>
<keyword evidence="3 5" id="KW-1133">Transmembrane helix</keyword>
<dbReference type="InterPro" id="IPR007829">
    <property type="entry name" value="TM2"/>
</dbReference>
<dbReference type="STRING" id="847.BRW83_0315"/>
<name>C3XC18_OXAFO</name>
<accession>C3XC18</accession>
<dbReference type="AlphaFoldDB" id="C3XC18"/>
<gene>
    <name evidence="7" type="ORF">OFBG_01772</name>
</gene>
<evidence type="ECO:0000256" key="3">
    <source>
        <dbReference type="ARBA" id="ARBA00022989"/>
    </source>
</evidence>
<protein>
    <submittedName>
        <fullName evidence="7">TM2 domain protein</fullName>
    </submittedName>
</protein>
<evidence type="ECO:0000256" key="1">
    <source>
        <dbReference type="ARBA" id="ARBA00004141"/>
    </source>
</evidence>
<dbReference type="EMBL" id="GG658170">
    <property type="protein sequence ID" value="EEO30744.1"/>
    <property type="molecule type" value="Genomic_DNA"/>
</dbReference>
<keyword evidence="4 5" id="KW-0472">Membrane</keyword>
<comment type="subcellular location">
    <subcellularLocation>
        <location evidence="1">Membrane</location>
        <topology evidence="1">Multi-pass membrane protein</topology>
    </subcellularLocation>
</comment>
<organism evidence="7 8">
    <name type="scientific">Oxalobacter formigenes OXCC13</name>
    <dbReference type="NCBI Taxonomy" id="556269"/>
    <lineage>
        <taxon>Bacteria</taxon>
        <taxon>Pseudomonadati</taxon>
        <taxon>Pseudomonadota</taxon>
        <taxon>Betaproteobacteria</taxon>
        <taxon>Burkholderiales</taxon>
        <taxon>Oxalobacteraceae</taxon>
        <taxon>Oxalobacter</taxon>
    </lineage>
</organism>
<evidence type="ECO:0000313" key="7">
    <source>
        <dbReference type="EMBL" id="EEO30744.1"/>
    </source>
</evidence>
<keyword evidence="8" id="KW-1185">Reference proteome</keyword>